<dbReference type="SUPFAM" id="SSF48452">
    <property type="entry name" value="TPR-like"/>
    <property type="match status" value="1"/>
</dbReference>
<dbReference type="InterPro" id="IPR011990">
    <property type="entry name" value="TPR-like_helical_dom_sf"/>
</dbReference>
<protein>
    <recommendedName>
        <fullName evidence="3">DUF924 domain-containing protein</fullName>
    </recommendedName>
</protein>
<dbReference type="EMBL" id="MWPQ01000059">
    <property type="protein sequence ID" value="OPH81511.1"/>
    <property type="molecule type" value="Genomic_DNA"/>
</dbReference>
<dbReference type="STRING" id="29421.B2M20_17135"/>
<dbReference type="Gene3D" id="1.20.58.320">
    <property type="entry name" value="TPR-like"/>
    <property type="match status" value="1"/>
</dbReference>
<gene>
    <name evidence="1" type="ORF">B2M20_17135</name>
</gene>
<keyword evidence="2" id="KW-1185">Reference proteome</keyword>
<dbReference type="OrthoDB" id="7593450at2"/>
<dbReference type="Pfam" id="PF06041">
    <property type="entry name" value="DUF924"/>
    <property type="match status" value="1"/>
</dbReference>
<organism evidence="1 2">
    <name type="scientific">Nitrobacter vulgaris</name>
    <dbReference type="NCBI Taxonomy" id="29421"/>
    <lineage>
        <taxon>Bacteria</taxon>
        <taxon>Pseudomonadati</taxon>
        <taxon>Pseudomonadota</taxon>
        <taxon>Alphaproteobacteria</taxon>
        <taxon>Hyphomicrobiales</taxon>
        <taxon>Nitrobacteraceae</taxon>
        <taxon>Nitrobacter</taxon>
    </lineage>
</organism>
<dbReference type="AlphaFoldDB" id="A0A1V4HU51"/>
<evidence type="ECO:0000313" key="2">
    <source>
        <dbReference type="Proteomes" id="UP000189940"/>
    </source>
</evidence>
<comment type="caution">
    <text evidence="1">The sequence shown here is derived from an EMBL/GenBank/DDBJ whole genome shotgun (WGS) entry which is preliminary data.</text>
</comment>
<dbReference type="InterPro" id="IPR010323">
    <property type="entry name" value="DUF924"/>
</dbReference>
<dbReference type="Gene3D" id="1.25.40.10">
    <property type="entry name" value="Tetratricopeptide repeat domain"/>
    <property type="match status" value="1"/>
</dbReference>
<accession>A0A1V4HU51</accession>
<dbReference type="Proteomes" id="UP000189940">
    <property type="component" value="Unassembled WGS sequence"/>
</dbReference>
<proteinExistence type="predicted"/>
<evidence type="ECO:0008006" key="3">
    <source>
        <dbReference type="Google" id="ProtNLM"/>
    </source>
</evidence>
<sequence length="184" mass="20853">MNDTTLPSPADILAFWREAGISKWYIKNDAFDAEVRRRFQRLWEAARDGELAGWEETDDGALALVIVLDQFPRNMFRGDARTFSTDDQALAVAVRAIAGGADTRIELDLVEFLYMPLMHSERLADQDRCIELFRARGRPDNLKFAEIHADIICRFGRFPHRNLVLGRTTSAEEQTFLDAGGFAG</sequence>
<dbReference type="RefSeq" id="WP_079448246.1">
    <property type="nucleotide sequence ID" value="NZ_MWPQ01000059.1"/>
</dbReference>
<name>A0A1V4HU51_NITVU</name>
<reference evidence="1 2" key="1">
    <citation type="submission" date="2017-02" db="EMBL/GenBank/DDBJ databases">
        <title>Genome sequence of the nitrite-oxidizing bacterium Nitrobacter vulgaris strain Ab1.</title>
        <authorList>
            <person name="Mellbye B.L."/>
            <person name="Davis E.W."/>
            <person name="Spieck E."/>
            <person name="Chang J.H."/>
            <person name="Bottomley P.J."/>
            <person name="Sayavedra-Soto L.A."/>
        </authorList>
    </citation>
    <scope>NUCLEOTIDE SEQUENCE [LARGE SCALE GENOMIC DNA]</scope>
    <source>
        <strain evidence="1 2">Ab1</strain>
    </source>
</reference>
<evidence type="ECO:0000313" key="1">
    <source>
        <dbReference type="EMBL" id="OPH81511.1"/>
    </source>
</evidence>